<gene>
    <name evidence="2" type="ORF">A9Q84_09365</name>
</gene>
<name>A0A1Y5F6N0_9BACT</name>
<comment type="caution">
    <text evidence="2">The sequence shown here is derived from an EMBL/GenBank/DDBJ whole genome shotgun (WGS) entry which is preliminary data.</text>
</comment>
<evidence type="ECO:0008006" key="4">
    <source>
        <dbReference type="Google" id="ProtNLM"/>
    </source>
</evidence>
<proteinExistence type="predicted"/>
<dbReference type="AlphaFoldDB" id="A0A1Y5F6N0"/>
<feature type="signal peptide" evidence="1">
    <location>
        <begin position="1"/>
        <end position="28"/>
    </location>
</feature>
<evidence type="ECO:0000313" key="2">
    <source>
        <dbReference type="EMBL" id="OUR96547.1"/>
    </source>
</evidence>
<feature type="chain" id="PRO_5012169997" description="FecR protein domain-containing protein" evidence="1">
    <location>
        <begin position="29"/>
        <end position="398"/>
    </location>
</feature>
<reference evidence="3" key="1">
    <citation type="journal article" date="2017" name="Proc. Natl. Acad. Sci. U.S.A.">
        <title>Simulation of Deepwater Horizon oil plume reveals substrate specialization within a complex community of hydrocarbon-degraders.</title>
        <authorList>
            <person name="Hu P."/>
            <person name="Dubinsky E.A."/>
            <person name="Probst A.J."/>
            <person name="Wang J."/>
            <person name="Sieber C.M.K."/>
            <person name="Tom L.M."/>
            <person name="Gardinali P."/>
            <person name="Banfield J.F."/>
            <person name="Atlas R.M."/>
            <person name="Andersen G.L."/>
        </authorList>
    </citation>
    <scope>NUCLEOTIDE SEQUENCE [LARGE SCALE GENOMIC DNA]</scope>
</reference>
<sequence>MKKSYSATRKINIFFLIATLLVSFTSFADSPELMVRAVKGNAFLVSKGKTVTLKPGDHIYDFQEVFTEVGGQISVANFNDQVFHLAGGGNIRVLKGLIELQNGYLWLESIAKTDSEYQIQTPNSRILFTEGEAIIDFDNSSGKSQVLVLQGRIEFGNLFQDFLRTEVSAGKFSFISKDYESGAPRNPTPVGRNTFSKVQALFDKPKIEKKRSISIKQVDSILAQEDTASKVHATAKSRGIASVSSAAAMEPIDEPVMTTESKSTTNESGIIYIRPKVRNHSKDTMLLNYHSKNITKFKLKKVKKKFKPSYEKKSGVKIYVFGRKGMKSNNAVASKSKLKSRGTRAPASVGTAPAVKLKKDVFESSLIKEYKKQLRHSKEVNSLIQELKSYDQDYKQAY</sequence>
<protein>
    <recommendedName>
        <fullName evidence="4">FecR protein domain-containing protein</fullName>
    </recommendedName>
</protein>
<keyword evidence="1" id="KW-0732">Signal</keyword>
<evidence type="ECO:0000256" key="1">
    <source>
        <dbReference type="SAM" id="SignalP"/>
    </source>
</evidence>
<dbReference type="Proteomes" id="UP000196531">
    <property type="component" value="Unassembled WGS sequence"/>
</dbReference>
<dbReference type="EMBL" id="MAAO01000006">
    <property type="protein sequence ID" value="OUR96547.1"/>
    <property type="molecule type" value="Genomic_DNA"/>
</dbReference>
<accession>A0A1Y5F6N0</accession>
<evidence type="ECO:0000313" key="3">
    <source>
        <dbReference type="Proteomes" id="UP000196531"/>
    </source>
</evidence>
<organism evidence="2 3">
    <name type="scientific">Halobacteriovorax marinus</name>
    <dbReference type="NCBI Taxonomy" id="97084"/>
    <lineage>
        <taxon>Bacteria</taxon>
        <taxon>Pseudomonadati</taxon>
        <taxon>Bdellovibrionota</taxon>
        <taxon>Bacteriovoracia</taxon>
        <taxon>Bacteriovoracales</taxon>
        <taxon>Halobacteriovoraceae</taxon>
        <taxon>Halobacteriovorax</taxon>
    </lineage>
</organism>